<gene>
    <name evidence="6" type="ORF">PBV87_18020</name>
</gene>
<comment type="caution">
    <text evidence="6">The sequence shown here is derived from an EMBL/GenBank/DDBJ whole genome shotgun (WGS) entry which is preliminary data.</text>
</comment>
<dbReference type="GO" id="GO:0006284">
    <property type="term" value="P:base-excision repair"/>
    <property type="evidence" value="ECO:0007669"/>
    <property type="project" value="InterPro"/>
</dbReference>
<dbReference type="CDD" id="cd00540">
    <property type="entry name" value="AAG"/>
    <property type="match status" value="1"/>
</dbReference>
<dbReference type="NCBIfam" id="TIGR00567">
    <property type="entry name" value="3mg"/>
    <property type="match status" value="1"/>
</dbReference>
<dbReference type="InterPro" id="IPR011034">
    <property type="entry name" value="Formyl_transferase-like_C_sf"/>
</dbReference>
<dbReference type="AlphaFoldDB" id="A0AA42DR47"/>
<dbReference type="GO" id="GO:0003905">
    <property type="term" value="F:alkylbase DNA N-glycosylase activity"/>
    <property type="evidence" value="ECO:0007669"/>
    <property type="project" value="InterPro"/>
</dbReference>
<dbReference type="FunFam" id="3.10.300.10:FF:000001">
    <property type="entry name" value="Putative 3-methyladenine DNA glycosylase"/>
    <property type="match status" value="1"/>
</dbReference>
<dbReference type="Proteomes" id="UP001169242">
    <property type="component" value="Unassembled WGS sequence"/>
</dbReference>
<dbReference type="RefSeq" id="WP_271013222.1">
    <property type="nucleotide sequence ID" value="NZ_JAQIFT010000062.1"/>
</dbReference>
<evidence type="ECO:0000313" key="7">
    <source>
        <dbReference type="Proteomes" id="UP001169242"/>
    </source>
</evidence>
<keyword evidence="4 5" id="KW-0234">DNA repair</keyword>
<dbReference type="InterPro" id="IPR003180">
    <property type="entry name" value="MPG"/>
</dbReference>
<keyword evidence="2 5" id="KW-0227">DNA damage</keyword>
<evidence type="ECO:0000256" key="2">
    <source>
        <dbReference type="ARBA" id="ARBA00022763"/>
    </source>
</evidence>
<dbReference type="EMBL" id="JAQIFT010000062">
    <property type="protein sequence ID" value="MDA3733378.1"/>
    <property type="molecule type" value="Genomic_DNA"/>
</dbReference>
<dbReference type="EC" id="3.2.2.-" evidence="5"/>
<dbReference type="PANTHER" id="PTHR10429:SF0">
    <property type="entry name" value="DNA-3-METHYLADENINE GLYCOSYLASE"/>
    <property type="match status" value="1"/>
</dbReference>
<name>A0AA42DR47_9FIRM</name>
<dbReference type="Pfam" id="PF02245">
    <property type="entry name" value="Pur_DNA_glyco"/>
    <property type="match status" value="1"/>
</dbReference>
<dbReference type="PANTHER" id="PTHR10429">
    <property type="entry name" value="DNA-3-METHYLADENINE GLYCOSYLASE"/>
    <property type="match status" value="1"/>
</dbReference>
<sequence length="202" mass="23157">MESNIKRSFYLRDGLKVAKDLLGKTLVRVKDGKRYAFKIVETEAYLGPNDKGAHTYGGKPTARTKPIFDEGGITYIYLIYGMYYCLNIVANEVNIPHCVLIRAVEPLDEESLVYCKANRPIKSKKVQDLTNGPGKLCKALEIDKFLNEIDVTKEGALYIEEGETPKEIVTDKRINIDYAEEYKDKEWRFYIKDNPFVSVLKK</sequence>
<evidence type="ECO:0000256" key="4">
    <source>
        <dbReference type="ARBA" id="ARBA00023204"/>
    </source>
</evidence>
<dbReference type="GO" id="GO:0003677">
    <property type="term" value="F:DNA binding"/>
    <property type="evidence" value="ECO:0007669"/>
    <property type="project" value="InterPro"/>
</dbReference>
<proteinExistence type="inferred from homology"/>
<dbReference type="InterPro" id="IPR036995">
    <property type="entry name" value="MPG_sf"/>
</dbReference>
<organism evidence="6 7">
    <name type="scientific">Holtiella tumoricola</name>
    <dbReference type="NCBI Taxonomy" id="3018743"/>
    <lineage>
        <taxon>Bacteria</taxon>
        <taxon>Bacillati</taxon>
        <taxon>Bacillota</taxon>
        <taxon>Clostridia</taxon>
        <taxon>Lachnospirales</taxon>
        <taxon>Cellulosilyticaceae</taxon>
        <taxon>Holtiella</taxon>
    </lineage>
</organism>
<dbReference type="Gene3D" id="3.10.300.10">
    <property type="entry name" value="Methylpurine-DNA glycosylase (MPG)"/>
    <property type="match status" value="1"/>
</dbReference>
<evidence type="ECO:0000256" key="3">
    <source>
        <dbReference type="ARBA" id="ARBA00022801"/>
    </source>
</evidence>
<evidence type="ECO:0000256" key="5">
    <source>
        <dbReference type="HAMAP-Rule" id="MF_00527"/>
    </source>
</evidence>
<dbReference type="SUPFAM" id="SSF50486">
    <property type="entry name" value="FMT C-terminal domain-like"/>
    <property type="match status" value="1"/>
</dbReference>
<evidence type="ECO:0000313" key="6">
    <source>
        <dbReference type="EMBL" id="MDA3733378.1"/>
    </source>
</evidence>
<keyword evidence="3 5" id="KW-0378">Hydrolase</keyword>
<comment type="similarity">
    <text evidence="1 5">Belongs to the DNA glycosylase MPG family.</text>
</comment>
<reference evidence="6" key="1">
    <citation type="journal article" date="2023" name="Int. J. Syst. Evol. Microbiol.">
        <title>&lt;i&gt;Holtiella tumoricola&lt;/i&gt; gen. nov. sp. nov., isolated from a human clinical sample.</title>
        <authorList>
            <person name="Allen-Vercoe E."/>
            <person name="Daigneault M.C."/>
            <person name="Vancuren S.J."/>
            <person name="Cochrane K."/>
            <person name="O'Neal L.L."/>
            <person name="Sankaranarayanan K."/>
            <person name="Lawson P.A."/>
        </authorList>
    </citation>
    <scope>NUCLEOTIDE SEQUENCE</scope>
    <source>
        <strain evidence="6">CC70A</strain>
    </source>
</reference>
<dbReference type="HAMAP" id="MF_00527">
    <property type="entry name" value="3MGH"/>
    <property type="match status" value="1"/>
</dbReference>
<evidence type="ECO:0000256" key="1">
    <source>
        <dbReference type="ARBA" id="ARBA00009232"/>
    </source>
</evidence>
<protein>
    <recommendedName>
        <fullName evidence="5">Putative 3-methyladenine DNA glycosylase</fullName>
        <ecNumber evidence="5">3.2.2.-</ecNumber>
    </recommendedName>
</protein>
<keyword evidence="7" id="KW-1185">Reference proteome</keyword>
<accession>A0AA42DR47</accession>